<feature type="transmembrane region" description="Helical" evidence="1">
    <location>
        <begin position="12"/>
        <end position="32"/>
    </location>
</feature>
<keyword evidence="1" id="KW-1133">Transmembrane helix</keyword>
<comment type="caution">
    <text evidence="2">The sequence shown here is derived from an EMBL/GenBank/DDBJ whole genome shotgun (WGS) entry which is preliminary data.</text>
</comment>
<name>A0A8J4V023_9MYCE</name>
<sequence length="119" mass="13813">MALMAGDKIKNVTLDLLASVYFLAIMGIWSFWGRQGKSGGGSSADLHSRVDQQYYRLSLYRLAIKLHDMEKVKAIYYSWSKQEQAIHLDKNTFEHFYAALAKYLCRKDSTTGHWRVFRV</sequence>
<reference evidence="2" key="1">
    <citation type="submission" date="2020-01" db="EMBL/GenBank/DDBJ databases">
        <title>Development of genomics and gene disruption for Polysphondylium violaceum indicates a role for the polyketide synthase stlB in stalk morphogenesis.</title>
        <authorList>
            <person name="Narita B."/>
            <person name="Kawabe Y."/>
            <person name="Kin K."/>
            <person name="Saito T."/>
            <person name="Gibbs R."/>
            <person name="Kuspa A."/>
            <person name="Muzny D."/>
            <person name="Queller D."/>
            <person name="Richards S."/>
            <person name="Strassman J."/>
            <person name="Sucgang R."/>
            <person name="Worley K."/>
            <person name="Schaap P."/>
        </authorList>
    </citation>
    <scope>NUCLEOTIDE SEQUENCE</scope>
    <source>
        <strain evidence="2">QSvi11</strain>
    </source>
</reference>
<evidence type="ECO:0000256" key="1">
    <source>
        <dbReference type="SAM" id="Phobius"/>
    </source>
</evidence>
<dbReference type="EMBL" id="AJWJ01000902">
    <property type="protein sequence ID" value="KAF2068627.1"/>
    <property type="molecule type" value="Genomic_DNA"/>
</dbReference>
<keyword evidence="1" id="KW-0472">Membrane</keyword>
<organism evidence="2 3">
    <name type="scientific">Polysphondylium violaceum</name>
    <dbReference type="NCBI Taxonomy" id="133409"/>
    <lineage>
        <taxon>Eukaryota</taxon>
        <taxon>Amoebozoa</taxon>
        <taxon>Evosea</taxon>
        <taxon>Eumycetozoa</taxon>
        <taxon>Dictyostelia</taxon>
        <taxon>Dictyosteliales</taxon>
        <taxon>Dictyosteliaceae</taxon>
        <taxon>Polysphondylium</taxon>
    </lineage>
</organism>
<dbReference type="AlphaFoldDB" id="A0A8J4V023"/>
<accession>A0A8J4V023</accession>
<dbReference type="Proteomes" id="UP000695562">
    <property type="component" value="Unassembled WGS sequence"/>
</dbReference>
<keyword evidence="3" id="KW-1185">Reference proteome</keyword>
<protein>
    <submittedName>
        <fullName evidence="2">Uncharacterized protein</fullName>
    </submittedName>
</protein>
<proteinExistence type="predicted"/>
<evidence type="ECO:0000313" key="2">
    <source>
        <dbReference type="EMBL" id="KAF2068627.1"/>
    </source>
</evidence>
<keyword evidence="1" id="KW-0812">Transmembrane</keyword>
<gene>
    <name evidence="2" type="ORF">CYY_010048</name>
</gene>
<evidence type="ECO:0000313" key="3">
    <source>
        <dbReference type="Proteomes" id="UP000695562"/>
    </source>
</evidence>